<dbReference type="EMBL" id="UYJE01000145">
    <property type="protein sequence ID" value="VDH90558.1"/>
    <property type="molecule type" value="Genomic_DNA"/>
</dbReference>
<feature type="transmembrane region" description="Helical" evidence="1">
    <location>
        <begin position="78"/>
        <end position="97"/>
    </location>
</feature>
<protein>
    <submittedName>
        <fullName evidence="2">Uncharacterized protein</fullName>
    </submittedName>
</protein>
<comment type="caution">
    <text evidence="2">The sequence shown here is derived from an EMBL/GenBank/DDBJ whole genome shotgun (WGS) entry which is preliminary data.</text>
</comment>
<keyword evidence="1" id="KW-0472">Membrane</keyword>
<gene>
    <name evidence="2" type="ORF">MGAL_10B088139</name>
</gene>
<keyword evidence="1" id="KW-0812">Transmembrane</keyword>
<reference evidence="2" key="1">
    <citation type="submission" date="2018-11" db="EMBL/GenBank/DDBJ databases">
        <authorList>
            <person name="Alioto T."/>
            <person name="Alioto T."/>
        </authorList>
    </citation>
    <scope>NUCLEOTIDE SEQUENCE</scope>
</reference>
<keyword evidence="3" id="KW-1185">Reference proteome</keyword>
<organism evidence="2 3">
    <name type="scientific">Mytilus galloprovincialis</name>
    <name type="common">Mediterranean mussel</name>
    <dbReference type="NCBI Taxonomy" id="29158"/>
    <lineage>
        <taxon>Eukaryota</taxon>
        <taxon>Metazoa</taxon>
        <taxon>Spiralia</taxon>
        <taxon>Lophotrochozoa</taxon>
        <taxon>Mollusca</taxon>
        <taxon>Bivalvia</taxon>
        <taxon>Autobranchia</taxon>
        <taxon>Pteriomorphia</taxon>
        <taxon>Mytilida</taxon>
        <taxon>Mytiloidea</taxon>
        <taxon>Mytilidae</taxon>
        <taxon>Mytilinae</taxon>
        <taxon>Mytilus</taxon>
    </lineage>
</organism>
<dbReference type="Proteomes" id="UP000596742">
    <property type="component" value="Unassembled WGS sequence"/>
</dbReference>
<sequence>MHTWSILILNVYRYKLLEKLSSPNDQTNDKNSSKINLLFSIVIMSVFSTAYAVNLWVNKFSDSTNTIIRVLNFLGKDVAFMISIILNIVTIAGLHKVQRRRYNSIRPLARTSTFPNDPKSSILLRQFMLSLIFQAIFYIVPGILRMTSEFINLDCALKMDSNVLYSFSETLLVLFTPCAFGILVEPRRGYLLELFCLQKSSEGVTNVSTEIRNTQNIGETPGQWNCRTIQLPEIANNLAQSTEIPLDVTTIVTDTKIQGKDIKRQYQGRQYFTDINMKNGPPMAYSLKRYIKKKQSTDMSVFSYQSETSLFGSFSDISSIQGTILIPGMQVSFLDTNLRRGRSISTVIQRPPAFPTLMQRPSSIADVLSII</sequence>
<feature type="transmembrane region" description="Helical" evidence="1">
    <location>
        <begin position="164"/>
        <end position="184"/>
    </location>
</feature>
<proteinExistence type="predicted"/>
<dbReference type="AlphaFoldDB" id="A0A8B6BIF5"/>
<feature type="transmembrane region" description="Helical" evidence="1">
    <location>
        <begin position="127"/>
        <end position="144"/>
    </location>
</feature>
<keyword evidence="1" id="KW-1133">Transmembrane helix</keyword>
<dbReference type="OrthoDB" id="6106261at2759"/>
<evidence type="ECO:0000313" key="2">
    <source>
        <dbReference type="EMBL" id="VDH90558.1"/>
    </source>
</evidence>
<accession>A0A8B6BIF5</accession>
<feature type="transmembrane region" description="Helical" evidence="1">
    <location>
        <begin position="37"/>
        <end position="58"/>
    </location>
</feature>
<evidence type="ECO:0000313" key="3">
    <source>
        <dbReference type="Proteomes" id="UP000596742"/>
    </source>
</evidence>
<name>A0A8B6BIF5_MYTGA</name>
<evidence type="ECO:0000256" key="1">
    <source>
        <dbReference type="SAM" id="Phobius"/>
    </source>
</evidence>